<protein>
    <submittedName>
        <fullName evidence="1">Hydrogenase 2-specific chaperone</fullName>
    </submittedName>
</protein>
<accession>A0A1J5PKR5</accession>
<gene>
    <name evidence="1" type="ORF">GALL_462530</name>
</gene>
<proteinExistence type="predicted"/>
<comment type="caution">
    <text evidence="1">The sequence shown here is derived from an EMBL/GenBank/DDBJ whole genome shotgun (WGS) entry which is preliminary data.</text>
</comment>
<dbReference type="InterPro" id="IPR038530">
    <property type="entry name" value="NiFe-hyd_HybE_sf"/>
</dbReference>
<evidence type="ECO:0000313" key="1">
    <source>
        <dbReference type="EMBL" id="OIQ72126.1"/>
    </source>
</evidence>
<sequence>MVITHWCMSVLLVPGSAEQWDRVGANQRRFVKFPAGDFAFLDSSEVELGDFQSCALFSPMDKFSTQSEALMTARASLIGLLSPPPTAQVEKAEAAGGQAPGLSRRGFLAFHKA</sequence>
<dbReference type="InterPro" id="IPR023994">
    <property type="entry name" value="NiFe-hyd_HybE"/>
</dbReference>
<reference evidence="1" key="1">
    <citation type="submission" date="2016-10" db="EMBL/GenBank/DDBJ databases">
        <title>Sequence of Gallionella enrichment culture.</title>
        <authorList>
            <person name="Poehlein A."/>
            <person name="Muehling M."/>
            <person name="Daniel R."/>
        </authorList>
    </citation>
    <scope>NUCLEOTIDE SEQUENCE</scope>
</reference>
<name>A0A1J5PKR5_9ZZZZ</name>
<dbReference type="Pfam" id="PF11939">
    <property type="entry name" value="NiFe-hyd_HybE"/>
    <property type="match status" value="1"/>
</dbReference>
<dbReference type="NCBIfam" id="TIGR03993">
    <property type="entry name" value="hydrog_HybE"/>
    <property type="match status" value="1"/>
</dbReference>
<dbReference type="Gene3D" id="3.30.1460.40">
    <property type="entry name" value="[NiFe]-hydrogenase assembly chaperone, HybE"/>
    <property type="match status" value="1"/>
</dbReference>
<dbReference type="EMBL" id="MLJW01003407">
    <property type="protein sequence ID" value="OIQ72126.1"/>
    <property type="molecule type" value="Genomic_DNA"/>
</dbReference>
<dbReference type="AlphaFoldDB" id="A0A1J5PKR5"/>
<organism evidence="1">
    <name type="scientific">mine drainage metagenome</name>
    <dbReference type="NCBI Taxonomy" id="410659"/>
    <lineage>
        <taxon>unclassified sequences</taxon>
        <taxon>metagenomes</taxon>
        <taxon>ecological metagenomes</taxon>
    </lineage>
</organism>